<comment type="caution">
    <text evidence="1">The sequence shown here is derived from an EMBL/GenBank/DDBJ whole genome shotgun (WGS) entry which is preliminary data.</text>
</comment>
<protein>
    <submittedName>
        <fullName evidence="1">Uncharacterized protein</fullName>
    </submittedName>
</protein>
<proteinExistence type="predicted"/>
<gene>
    <name evidence="1" type="ORF">RHMOL_Rhmol02G0248600</name>
</gene>
<dbReference type="EMBL" id="CM046389">
    <property type="protein sequence ID" value="KAI8569057.1"/>
    <property type="molecule type" value="Genomic_DNA"/>
</dbReference>
<name>A0ACC0PVL8_RHOML</name>
<organism evidence="1 2">
    <name type="scientific">Rhododendron molle</name>
    <name type="common">Chinese azalea</name>
    <name type="synonym">Azalea mollis</name>
    <dbReference type="NCBI Taxonomy" id="49168"/>
    <lineage>
        <taxon>Eukaryota</taxon>
        <taxon>Viridiplantae</taxon>
        <taxon>Streptophyta</taxon>
        <taxon>Embryophyta</taxon>
        <taxon>Tracheophyta</taxon>
        <taxon>Spermatophyta</taxon>
        <taxon>Magnoliopsida</taxon>
        <taxon>eudicotyledons</taxon>
        <taxon>Gunneridae</taxon>
        <taxon>Pentapetalae</taxon>
        <taxon>asterids</taxon>
        <taxon>Ericales</taxon>
        <taxon>Ericaceae</taxon>
        <taxon>Ericoideae</taxon>
        <taxon>Rhodoreae</taxon>
        <taxon>Rhododendron</taxon>
    </lineage>
</organism>
<evidence type="ECO:0000313" key="2">
    <source>
        <dbReference type="Proteomes" id="UP001062846"/>
    </source>
</evidence>
<keyword evidence="2" id="KW-1185">Reference proteome</keyword>
<reference evidence="1" key="1">
    <citation type="submission" date="2022-02" db="EMBL/GenBank/DDBJ databases">
        <title>Plant Genome Project.</title>
        <authorList>
            <person name="Zhang R.-G."/>
        </authorList>
    </citation>
    <scope>NUCLEOTIDE SEQUENCE</scope>
    <source>
        <strain evidence="1">AT1</strain>
    </source>
</reference>
<sequence length="120" mass="12814">MASLQRSSNTFRREGSSGLVWDDNLLIEQMPEKGDYGELRHCQSTTQGIRIAGPNDVRVMDVGGGGGSNGASSSYLPRSSSASVANIRSKKVFGFGFRGTTGKPPSVAYGNNNHAIRIHK</sequence>
<accession>A0ACC0PVL8</accession>
<evidence type="ECO:0000313" key="1">
    <source>
        <dbReference type="EMBL" id="KAI8569057.1"/>
    </source>
</evidence>
<dbReference type="Proteomes" id="UP001062846">
    <property type="component" value="Chromosome 2"/>
</dbReference>